<proteinExistence type="predicted"/>
<comment type="caution">
    <text evidence="1">The sequence shown here is derived from an EMBL/GenBank/DDBJ whole genome shotgun (WGS) entry which is preliminary data.</text>
</comment>
<name>A0A5C6MUC0_9TELE</name>
<evidence type="ECO:0000313" key="2">
    <source>
        <dbReference type="Proteomes" id="UP000324091"/>
    </source>
</evidence>
<keyword evidence="2" id="KW-1185">Reference proteome</keyword>
<accession>A0A5C6MUC0</accession>
<feature type="non-terminal residue" evidence="1">
    <location>
        <position position="127"/>
    </location>
</feature>
<dbReference type="AlphaFoldDB" id="A0A5C6MUC0"/>
<sequence>MEGSRTPAVAKLTFLCYICHIFYSICCSLNKTSHQMLPWELSLKGEKVTEGNLGRSSAPQSHVVSITAPLDRGSKRAKMFENCLIMAKICGVEKVVVGAGRGDQLTKPIPLSIMWRRRCAQDRNHGI</sequence>
<protein>
    <submittedName>
        <fullName evidence="1">Uncharacterized protein</fullName>
    </submittedName>
</protein>
<dbReference type="EMBL" id="RHFK02000019">
    <property type="protein sequence ID" value="TWW58842.1"/>
    <property type="molecule type" value="Genomic_DNA"/>
</dbReference>
<evidence type="ECO:0000313" key="1">
    <source>
        <dbReference type="EMBL" id="TWW58842.1"/>
    </source>
</evidence>
<gene>
    <name evidence="1" type="ORF">D4764_06G0003720</name>
</gene>
<dbReference type="Proteomes" id="UP000324091">
    <property type="component" value="Chromosome 6"/>
</dbReference>
<organism evidence="1 2">
    <name type="scientific">Takifugu flavidus</name>
    <name type="common">sansaifugu</name>
    <dbReference type="NCBI Taxonomy" id="433684"/>
    <lineage>
        <taxon>Eukaryota</taxon>
        <taxon>Metazoa</taxon>
        <taxon>Chordata</taxon>
        <taxon>Craniata</taxon>
        <taxon>Vertebrata</taxon>
        <taxon>Euteleostomi</taxon>
        <taxon>Actinopterygii</taxon>
        <taxon>Neopterygii</taxon>
        <taxon>Teleostei</taxon>
        <taxon>Neoteleostei</taxon>
        <taxon>Acanthomorphata</taxon>
        <taxon>Eupercaria</taxon>
        <taxon>Tetraodontiformes</taxon>
        <taxon>Tetradontoidea</taxon>
        <taxon>Tetraodontidae</taxon>
        <taxon>Takifugu</taxon>
    </lineage>
</organism>
<reference evidence="1 2" key="1">
    <citation type="submission" date="2019-04" db="EMBL/GenBank/DDBJ databases">
        <title>Chromosome genome assembly for Takifugu flavidus.</title>
        <authorList>
            <person name="Xiao S."/>
        </authorList>
    </citation>
    <scope>NUCLEOTIDE SEQUENCE [LARGE SCALE GENOMIC DNA]</scope>
    <source>
        <strain evidence="1">HTHZ2018</strain>
        <tissue evidence="1">Muscle</tissue>
    </source>
</reference>